<dbReference type="Proteomes" id="UP000322245">
    <property type="component" value="Unassembled WGS sequence"/>
</dbReference>
<dbReference type="EMBL" id="NIDF01000137">
    <property type="protein sequence ID" value="TYJ52393.1"/>
    <property type="molecule type" value="Genomic_DNA"/>
</dbReference>
<dbReference type="GO" id="GO:0005737">
    <property type="term" value="C:cytoplasm"/>
    <property type="evidence" value="ECO:0007669"/>
    <property type="project" value="UniProtKB-ARBA"/>
</dbReference>
<evidence type="ECO:0000313" key="6">
    <source>
        <dbReference type="Proteomes" id="UP000322245"/>
    </source>
</evidence>
<dbReference type="Pfam" id="PF10186">
    <property type="entry name" value="ATG14"/>
    <property type="match status" value="1"/>
</dbReference>
<evidence type="ECO:0000256" key="2">
    <source>
        <dbReference type="ARBA" id="ARBA00013807"/>
    </source>
</evidence>
<protein>
    <recommendedName>
        <fullName evidence="2">Autophagy-related protein 14</fullName>
    </recommendedName>
</protein>
<feature type="region of interest" description="Disordered" evidence="4">
    <location>
        <begin position="140"/>
        <end position="167"/>
    </location>
</feature>
<reference evidence="5 6" key="1">
    <citation type="submission" date="2017-05" db="EMBL/GenBank/DDBJ databases">
        <title>The Genome Sequence of Tsuchiyaea wingfieldii DSM 27421.</title>
        <authorList>
            <person name="Cuomo C."/>
            <person name="Passer A."/>
            <person name="Billmyre B."/>
            <person name="Heitman J."/>
        </authorList>
    </citation>
    <scope>NUCLEOTIDE SEQUENCE [LARGE SCALE GENOMIC DNA]</scope>
    <source>
        <strain evidence="5 6">DSM 27421</strain>
    </source>
</reference>
<sequence length="476" mass="51686">MDLIPPGPTDTKGDVLSAFFGSIFILFHIHNCPPSRYERWNPLRPAAHAASLTSTRYTAPPAFVKGLIALHNELLSNLQTRIDSIVSQSAGLLENGPYAAGPSREKGRGVSAWRELKAEVADRERRCAGLRSKIAEKELATEDAHSRAAQSTVHQRRETLSKVKASSSPATYLQQSINRTRLGQQDATLRIIHARQVLVREAVAVFGLCTRPSGEWEIAGLVLPEPERFRLHSSYNMNAALLHTIHLLSLVTSYLAIDLPYLPLPPPPLEKPHIGRPLIKPNLPFVSTTKWRDKHVLWMSSTASIASKLKTRGEPPSSAKLLSNPTIAGIIAKSSSKQKQFLTSFALLAFSVAYLAWSQDVPGVGIKDANELSPTESDDETHSRPQSRAAPDRSAVLISATSILHLIHATALSPTLGHKSHAPGGTRQLGHLGFGLDVAKVVGTVLKAEEGKWGGRRGDDGEVLSEGWDMLDNGGI</sequence>
<keyword evidence="6" id="KW-1185">Reference proteome</keyword>
<keyword evidence="3" id="KW-0175">Coiled coil</keyword>
<evidence type="ECO:0000256" key="1">
    <source>
        <dbReference type="ARBA" id="ARBA00009574"/>
    </source>
</evidence>
<dbReference type="InterPro" id="IPR018791">
    <property type="entry name" value="UV_resistance/autophagy_Atg14"/>
</dbReference>
<comment type="similarity">
    <text evidence="1">Belongs to the ATG14 family.</text>
</comment>
<name>A0A5D3AQJ8_9TREE</name>
<proteinExistence type="inferred from homology"/>
<accession>A0A5D3AQJ8</accession>
<dbReference type="AlphaFoldDB" id="A0A5D3AQJ8"/>
<dbReference type="GO" id="GO:0032991">
    <property type="term" value="C:protein-containing complex"/>
    <property type="evidence" value="ECO:0007669"/>
    <property type="project" value="UniProtKB-ARBA"/>
</dbReference>
<evidence type="ECO:0000256" key="4">
    <source>
        <dbReference type="SAM" id="MobiDB-lite"/>
    </source>
</evidence>
<comment type="caution">
    <text evidence="5">The sequence shown here is derived from an EMBL/GenBank/DDBJ whole genome shotgun (WGS) entry which is preliminary data.</text>
</comment>
<organism evidence="5 6">
    <name type="scientific">Cryptococcus floricola</name>
    <dbReference type="NCBI Taxonomy" id="2591691"/>
    <lineage>
        <taxon>Eukaryota</taxon>
        <taxon>Fungi</taxon>
        <taxon>Dikarya</taxon>
        <taxon>Basidiomycota</taxon>
        <taxon>Agaricomycotina</taxon>
        <taxon>Tremellomycetes</taxon>
        <taxon>Tremellales</taxon>
        <taxon>Cryptococcaceae</taxon>
        <taxon>Cryptococcus</taxon>
    </lineage>
</organism>
<feature type="region of interest" description="Disordered" evidence="4">
    <location>
        <begin position="368"/>
        <end position="392"/>
    </location>
</feature>
<evidence type="ECO:0000313" key="5">
    <source>
        <dbReference type="EMBL" id="TYJ52393.1"/>
    </source>
</evidence>
<gene>
    <name evidence="5" type="ORF">B9479_007011</name>
</gene>
<evidence type="ECO:0000256" key="3">
    <source>
        <dbReference type="ARBA" id="ARBA00023054"/>
    </source>
</evidence>